<dbReference type="GO" id="GO:0003677">
    <property type="term" value="F:DNA binding"/>
    <property type="evidence" value="ECO:0007669"/>
    <property type="project" value="UniProtKB-KW"/>
</dbReference>
<dbReference type="InterPro" id="IPR050707">
    <property type="entry name" value="HTH_MetabolicPath_Reg"/>
</dbReference>
<dbReference type="PANTHER" id="PTHR30136">
    <property type="entry name" value="HELIX-TURN-HELIX TRANSCRIPTIONAL REGULATOR, ICLR FAMILY"/>
    <property type="match status" value="1"/>
</dbReference>
<evidence type="ECO:0000259" key="4">
    <source>
        <dbReference type="PROSITE" id="PS51077"/>
    </source>
</evidence>
<comment type="caution">
    <text evidence="6">The sequence shown here is derived from an EMBL/GenBank/DDBJ whole genome shotgun (WGS) entry which is preliminary data.</text>
</comment>
<dbReference type="EMBL" id="VLNT01000009">
    <property type="protein sequence ID" value="TSD62311.1"/>
    <property type="molecule type" value="Genomic_DNA"/>
</dbReference>
<dbReference type="InterPro" id="IPR036390">
    <property type="entry name" value="WH_DNA-bd_sf"/>
</dbReference>
<proteinExistence type="predicted"/>
<evidence type="ECO:0000259" key="5">
    <source>
        <dbReference type="PROSITE" id="PS51078"/>
    </source>
</evidence>
<dbReference type="SUPFAM" id="SSF55781">
    <property type="entry name" value="GAF domain-like"/>
    <property type="match status" value="1"/>
</dbReference>
<dbReference type="Pfam" id="PF01614">
    <property type="entry name" value="IclR_C"/>
    <property type="match status" value="1"/>
</dbReference>
<evidence type="ECO:0000256" key="2">
    <source>
        <dbReference type="ARBA" id="ARBA00023125"/>
    </source>
</evidence>
<dbReference type="PROSITE" id="PS51078">
    <property type="entry name" value="ICLR_ED"/>
    <property type="match status" value="1"/>
</dbReference>
<keyword evidence="2" id="KW-0238">DNA-binding</keyword>
<feature type="domain" description="IclR-ED" evidence="5">
    <location>
        <begin position="71"/>
        <end position="253"/>
    </location>
</feature>
<keyword evidence="7" id="KW-1185">Reference proteome</keyword>
<keyword evidence="1" id="KW-0805">Transcription regulation</keyword>
<sequence>MNKTATKTVDSDSTSVDKAMLLLAAFRSSDRRDLGVSELARHTGMSKSTTHRLLAVLVRNGVVRKNGSRYALLDDGATSQPSTTRLSDELTPFLADLFLATRSTVHLAVLDATDVVFLNKIYGHRDLRMPSHTGFRAPAHCTGVGKILLAHQPDARDALQSMRLQAMSPYTILDHREIEGQLDLAAERGIARSNQETMLGLSCVAAPVRLNGEVVAAMSVSGVAQRFDVALVETALRQICAAASRQLTATWTRARRPVLEMQPADG</sequence>
<dbReference type="InterPro" id="IPR029016">
    <property type="entry name" value="GAF-like_dom_sf"/>
</dbReference>
<evidence type="ECO:0000313" key="7">
    <source>
        <dbReference type="Proteomes" id="UP000316988"/>
    </source>
</evidence>
<dbReference type="Gene3D" id="3.30.450.40">
    <property type="match status" value="1"/>
</dbReference>
<feature type="domain" description="HTH iclR-type" evidence="4">
    <location>
        <begin position="13"/>
        <end position="74"/>
    </location>
</feature>
<keyword evidence="3" id="KW-0804">Transcription</keyword>
<dbReference type="InterPro" id="IPR014757">
    <property type="entry name" value="Tscrpt_reg_IclR_C"/>
</dbReference>
<protein>
    <submittedName>
        <fullName evidence="6">IclR family transcriptional regulator</fullName>
    </submittedName>
</protein>
<dbReference type="CDD" id="cd00090">
    <property type="entry name" value="HTH_ARSR"/>
    <property type="match status" value="1"/>
</dbReference>
<dbReference type="GO" id="GO:0003700">
    <property type="term" value="F:DNA-binding transcription factor activity"/>
    <property type="evidence" value="ECO:0007669"/>
    <property type="project" value="TreeGrafter"/>
</dbReference>
<accession>A0A554S7J4</accession>
<gene>
    <name evidence="6" type="ORF">FNM00_11780</name>
</gene>
<dbReference type="PROSITE" id="PS51077">
    <property type="entry name" value="HTH_ICLR"/>
    <property type="match status" value="1"/>
</dbReference>
<dbReference type="RefSeq" id="WP_143913745.1">
    <property type="nucleotide sequence ID" value="NZ_VLNT01000009.1"/>
</dbReference>
<dbReference type="Proteomes" id="UP000316988">
    <property type="component" value="Unassembled WGS sequence"/>
</dbReference>
<dbReference type="OrthoDB" id="3209193at2"/>
<dbReference type="SUPFAM" id="SSF46785">
    <property type="entry name" value="Winged helix' DNA-binding domain"/>
    <property type="match status" value="1"/>
</dbReference>
<dbReference type="SMART" id="SM00346">
    <property type="entry name" value="HTH_ICLR"/>
    <property type="match status" value="1"/>
</dbReference>
<organism evidence="6 7">
    <name type="scientific">Aeromicrobium piscarium</name>
    <dbReference type="NCBI Taxonomy" id="2590901"/>
    <lineage>
        <taxon>Bacteria</taxon>
        <taxon>Bacillati</taxon>
        <taxon>Actinomycetota</taxon>
        <taxon>Actinomycetes</taxon>
        <taxon>Propionibacteriales</taxon>
        <taxon>Nocardioidaceae</taxon>
        <taxon>Aeromicrobium</taxon>
    </lineage>
</organism>
<dbReference type="InterPro" id="IPR011991">
    <property type="entry name" value="ArsR-like_HTH"/>
</dbReference>
<dbReference type="PANTHER" id="PTHR30136:SF35">
    <property type="entry name" value="HTH-TYPE TRANSCRIPTIONAL REGULATOR RV1719"/>
    <property type="match status" value="1"/>
</dbReference>
<dbReference type="InterPro" id="IPR036388">
    <property type="entry name" value="WH-like_DNA-bd_sf"/>
</dbReference>
<name>A0A554S7J4_9ACTN</name>
<dbReference type="Gene3D" id="1.10.10.10">
    <property type="entry name" value="Winged helix-like DNA-binding domain superfamily/Winged helix DNA-binding domain"/>
    <property type="match status" value="1"/>
</dbReference>
<evidence type="ECO:0000313" key="6">
    <source>
        <dbReference type="EMBL" id="TSD62311.1"/>
    </source>
</evidence>
<dbReference type="Pfam" id="PF09339">
    <property type="entry name" value="HTH_IclR"/>
    <property type="match status" value="1"/>
</dbReference>
<dbReference type="InterPro" id="IPR005471">
    <property type="entry name" value="Tscrpt_reg_IclR_N"/>
</dbReference>
<reference evidence="6 7" key="1">
    <citation type="submission" date="2019-07" db="EMBL/GenBank/DDBJ databases">
        <authorList>
            <person name="Zhao L.H."/>
        </authorList>
    </citation>
    <scope>NUCLEOTIDE SEQUENCE [LARGE SCALE GENOMIC DNA]</scope>
    <source>
        <strain evidence="6 7">Co35</strain>
    </source>
</reference>
<evidence type="ECO:0000256" key="3">
    <source>
        <dbReference type="ARBA" id="ARBA00023163"/>
    </source>
</evidence>
<evidence type="ECO:0000256" key="1">
    <source>
        <dbReference type="ARBA" id="ARBA00023015"/>
    </source>
</evidence>
<dbReference type="AlphaFoldDB" id="A0A554S7J4"/>
<dbReference type="GO" id="GO:0045892">
    <property type="term" value="P:negative regulation of DNA-templated transcription"/>
    <property type="evidence" value="ECO:0007669"/>
    <property type="project" value="TreeGrafter"/>
</dbReference>